<proteinExistence type="predicted"/>
<sequence length="146" mass="16447">MRIIREKTAVVCVDYQERILPAMTDPETLLQNTVKLLKGLRVLGVPVYLTQQYTKGLGDTVAPIREAAGTSEHLEKLTFSAYPQLREKLLPPEQQPYVLLCGIESHICVLQTAMDLKAHGYQPYLVTDCLSSRKPADHRMALERAK</sequence>
<dbReference type="Gene3D" id="3.40.50.850">
    <property type="entry name" value="Isochorismatase-like"/>
    <property type="match status" value="1"/>
</dbReference>
<evidence type="ECO:0000259" key="1">
    <source>
        <dbReference type="Pfam" id="PF00857"/>
    </source>
</evidence>
<evidence type="ECO:0000313" key="3">
    <source>
        <dbReference type="Proteomes" id="UP000681035"/>
    </source>
</evidence>
<gene>
    <name evidence="2" type="ORF">MM50RIKEN_06110</name>
</gene>
<dbReference type="InterPro" id="IPR000868">
    <property type="entry name" value="Isochorismatase-like_dom"/>
</dbReference>
<dbReference type="PANTHER" id="PTHR14119">
    <property type="entry name" value="HYDROLASE"/>
    <property type="match status" value="1"/>
</dbReference>
<dbReference type="InterPro" id="IPR036380">
    <property type="entry name" value="Isochorismatase-like_sf"/>
</dbReference>
<reference evidence="2" key="1">
    <citation type="submission" date="2020-09" db="EMBL/GenBank/DDBJ databases">
        <title>New species isolated from human feces.</title>
        <authorList>
            <person name="Kitahara M."/>
            <person name="Shigeno Y."/>
            <person name="Shime M."/>
            <person name="Matsumoto Y."/>
            <person name="Nakamura S."/>
            <person name="Motooka D."/>
            <person name="Fukuoka S."/>
            <person name="Nishikawa H."/>
            <person name="Benno Y."/>
        </authorList>
    </citation>
    <scope>NUCLEOTIDE SEQUENCE</scope>
    <source>
        <strain evidence="2">MM50</strain>
    </source>
</reference>
<feature type="domain" description="Isochorismatase-like" evidence="1">
    <location>
        <begin position="8"/>
        <end position="146"/>
    </location>
</feature>
<evidence type="ECO:0000313" key="2">
    <source>
        <dbReference type="EMBL" id="BCK80848.1"/>
    </source>
</evidence>
<dbReference type="SUPFAM" id="SSF52499">
    <property type="entry name" value="Isochorismatase-like hydrolases"/>
    <property type="match status" value="1"/>
</dbReference>
<dbReference type="AlphaFoldDB" id="A0A810PXH8"/>
<keyword evidence="3" id="KW-1185">Reference proteome</keyword>
<dbReference type="Proteomes" id="UP000681035">
    <property type="component" value="Chromosome"/>
</dbReference>
<organism evidence="2 3">
    <name type="scientific">Vescimonas coprocola</name>
    <dbReference type="NCBI Taxonomy" id="2714355"/>
    <lineage>
        <taxon>Bacteria</taxon>
        <taxon>Bacillati</taxon>
        <taxon>Bacillota</taxon>
        <taxon>Clostridia</taxon>
        <taxon>Eubacteriales</taxon>
        <taxon>Oscillospiraceae</taxon>
        <taxon>Vescimonas</taxon>
    </lineage>
</organism>
<dbReference type="RefSeq" id="WP_228298427.1">
    <property type="nucleotide sequence ID" value="NZ_AP023418.1"/>
</dbReference>
<dbReference type="PANTHER" id="PTHR14119:SF3">
    <property type="entry name" value="ISOCHORISMATASE DOMAIN-CONTAINING PROTEIN 2"/>
    <property type="match status" value="1"/>
</dbReference>
<dbReference type="InterPro" id="IPR050993">
    <property type="entry name" value="Isochorismatase_domain"/>
</dbReference>
<dbReference type="KEGG" id="vcop:MM50RIKEN_06110"/>
<dbReference type="EMBL" id="AP023418">
    <property type="protein sequence ID" value="BCK80848.1"/>
    <property type="molecule type" value="Genomic_DNA"/>
</dbReference>
<protein>
    <submittedName>
        <fullName evidence="2">Hydrolase</fullName>
    </submittedName>
</protein>
<dbReference type="GO" id="GO:0016787">
    <property type="term" value="F:hydrolase activity"/>
    <property type="evidence" value="ECO:0007669"/>
    <property type="project" value="UniProtKB-KW"/>
</dbReference>
<dbReference type="Pfam" id="PF00857">
    <property type="entry name" value="Isochorismatase"/>
    <property type="match status" value="1"/>
</dbReference>
<name>A0A810PXH8_9FIRM</name>
<keyword evidence="2" id="KW-0378">Hydrolase</keyword>
<accession>A0A810PXH8</accession>